<evidence type="ECO:0000256" key="1">
    <source>
        <dbReference type="SAM" id="MobiDB-lite"/>
    </source>
</evidence>
<sequence>MADVVTLALDGEAILLNNILVTLSMSIQDKDQSGQASSTSKSEQGTKGKELRVSGLIKYTNPAMLTRIYSLAEAKNGDGSKKRYRVAHSLAQAVKFREATFTSGVDAVEQTNAMAWLVNFTLAEYSSVAERKAQQASEGGKNATIQTAGGTASASEGETAESRSWFESVLQKVDNSIGPAGGNA</sequence>
<reference evidence="2 3" key="1">
    <citation type="submission" date="2015-03" db="EMBL/GenBank/DDBJ databases">
        <authorList>
            <consortium name="Pathogen Informatics"/>
            <person name="Murphy D."/>
        </authorList>
    </citation>
    <scope>NUCLEOTIDE SEQUENCE [LARGE SCALE GENOMIC DNA]</scope>
    <source>
        <strain evidence="2 3">IP27818</strain>
    </source>
</reference>
<feature type="region of interest" description="Disordered" evidence="1">
    <location>
        <begin position="135"/>
        <end position="165"/>
    </location>
</feature>
<organism evidence="2 3">
    <name type="scientific">Yersinia enterocolitica</name>
    <dbReference type="NCBI Taxonomy" id="630"/>
    <lineage>
        <taxon>Bacteria</taxon>
        <taxon>Pseudomonadati</taxon>
        <taxon>Pseudomonadota</taxon>
        <taxon>Gammaproteobacteria</taxon>
        <taxon>Enterobacterales</taxon>
        <taxon>Yersiniaceae</taxon>
        <taxon>Yersinia</taxon>
    </lineage>
</organism>
<protein>
    <submittedName>
        <fullName evidence="2">Phage-like protein</fullName>
    </submittedName>
</protein>
<name>A0A9P1PUX6_YEREN</name>
<dbReference type="InterPro" id="IPR057869">
    <property type="entry name" value="HP1_YO34"/>
</dbReference>
<comment type="caution">
    <text evidence="2">The sequence shown here is derived from an EMBL/GenBank/DDBJ whole genome shotgun (WGS) entry which is preliminary data.</text>
</comment>
<dbReference type="Pfam" id="PF25759">
    <property type="entry name" value="HP1_ORF34"/>
    <property type="match status" value="1"/>
</dbReference>
<gene>
    <name evidence="2" type="ORF">ERS137939_01791</name>
</gene>
<dbReference type="RefSeq" id="WP_050130703.1">
    <property type="nucleotide sequence ID" value="NZ_CPZF01000004.1"/>
</dbReference>
<evidence type="ECO:0000313" key="2">
    <source>
        <dbReference type="EMBL" id="CNF56081.1"/>
    </source>
</evidence>
<proteinExistence type="predicted"/>
<accession>A0A9P1PUX6</accession>
<dbReference type="AlphaFoldDB" id="A0A9P1PUX6"/>
<evidence type="ECO:0000313" key="3">
    <source>
        <dbReference type="Proteomes" id="UP000041356"/>
    </source>
</evidence>
<dbReference type="EMBL" id="CPZF01000004">
    <property type="protein sequence ID" value="CNF56081.1"/>
    <property type="molecule type" value="Genomic_DNA"/>
</dbReference>
<dbReference type="Proteomes" id="UP000041356">
    <property type="component" value="Unassembled WGS sequence"/>
</dbReference>
<feature type="compositionally biased region" description="Polar residues" evidence="1">
    <location>
        <begin position="143"/>
        <end position="156"/>
    </location>
</feature>